<accession>A0A0B0NUI0</accession>
<dbReference type="EMBL" id="KN402183">
    <property type="protein sequence ID" value="KHG14736.1"/>
    <property type="molecule type" value="Genomic_DNA"/>
</dbReference>
<sequence length="50" mass="5331">MISCTVSTKTGDGSCFDITAMAMVVFGFRRGKEIVLESLSQALAKGLWSS</sequence>
<organism evidence="1 2">
    <name type="scientific">Gossypium arboreum</name>
    <name type="common">Tree cotton</name>
    <name type="synonym">Gossypium nanking</name>
    <dbReference type="NCBI Taxonomy" id="29729"/>
    <lineage>
        <taxon>Eukaryota</taxon>
        <taxon>Viridiplantae</taxon>
        <taxon>Streptophyta</taxon>
        <taxon>Embryophyta</taxon>
        <taxon>Tracheophyta</taxon>
        <taxon>Spermatophyta</taxon>
        <taxon>Magnoliopsida</taxon>
        <taxon>eudicotyledons</taxon>
        <taxon>Gunneridae</taxon>
        <taxon>Pentapetalae</taxon>
        <taxon>rosids</taxon>
        <taxon>malvids</taxon>
        <taxon>Malvales</taxon>
        <taxon>Malvaceae</taxon>
        <taxon>Malvoideae</taxon>
        <taxon>Gossypium</taxon>
    </lineage>
</organism>
<keyword evidence="2" id="KW-1185">Reference proteome</keyword>
<protein>
    <submittedName>
        <fullName evidence="1">Uncharacterized protein</fullName>
    </submittedName>
</protein>
<evidence type="ECO:0000313" key="1">
    <source>
        <dbReference type="EMBL" id="KHG14736.1"/>
    </source>
</evidence>
<gene>
    <name evidence="1" type="ORF">F383_02624</name>
</gene>
<evidence type="ECO:0000313" key="2">
    <source>
        <dbReference type="Proteomes" id="UP000032142"/>
    </source>
</evidence>
<proteinExistence type="predicted"/>
<reference evidence="2" key="1">
    <citation type="submission" date="2014-09" db="EMBL/GenBank/DDBJ databases">
        <authorList>
            <person name="Mudge J."/>
            <person name="Ramaraj T."/>
            <person name="Lindquist I.E."/>
            <person name="Bharti A.K."/>
            <person name="Sundararajan A."/>
            <person name="Cameron C.T."/>
            <person name="Woodward J.E."/>
            <person name="May G.D."/>
            <person name="Brubaker C."/>
            <person name="Broadhvest J."/>
            <person name="Wilkins T.A."/>
        </authorList>
    </citation>
    <scope>NUCLEOTIDE SEQUENCE</scope>
    <source>
        <strain evidence="2">cv. AKA8401</strain>
    </source>
</reference>
<dbReference type="Proteomes" id="UP000032142">
    <property type="component" value="Unassembled WGS sequence"/>
</dbReference>
<name>A0A0B0NUI0_GOSAR</name>
<dbReference type="AlphaFoldDB" id="A0A0B0NUI0"/>